<dbReference type="PANTHER" id="PTHR35117:SF1">
    <property type="entry name" value="MYOSIN-M HEAVY PROTEIN"/>
    <property type="match status" value="1"/>
</dbReference>
<dbReference type="Gramene" id="ESW12068">
    <property type="protein sequence ID" value="ESW12068"/>
    <property type="gene ID" value="PHAVU_008G081900g"/>
</dbReference>
<keyword evidence="3" id="KW-1185">Reference proteome</keyword>
<feature type="region of interest" description="Disordered" evidence="1">
    <location>
        <begin position="196"/>
        <end position="223"/>
    </location>
</feature>
<evidence type="ECO:0008006" key="4">
    <source>
        <dbReference type="Google" id="ProtNLM"/>
    </source>
</evidence>
<accession>V7B5B9</accession>
<dbReference type="Proteomes" id="UP000000226">
    <property type="component" value="Chromosome 8"/>
</dbReference>
<sequence length="375" mass="42335">MIFFSKEFQTADKVSDSTMQTLEQLYKGWPIPSLPLSSRFEFGDSEKKNKIVMQETVKVGESMEKINISPFEVALIVDDYLCANNLFQTRATFRMEASSLFAASPLIQPSNTSADYNLDIILADYICLRRQKIILDQEMCAITQEKSRVQKLLDDMHNAVNTYNVFHSPIPMDVSSGVCTATTAYVQNTCNVLPQQSTKRKNSEAEPTIAKRPRGRPPGKKNQFRALNTLPLSRTQPQSTNSSILETQTTKQFFQPAVTTCNENVVSHCQNSKVMVDPEKEITYKDSLHISPINSDTNKQYIASPIPQSLENSIPNEVSNLHKETQNHQSDMNLSSIDFDLDVGYWSNLSFEDKKFLDDLFSDYQPPSTHSEGNA</sequence>
<evidence type="ECO:0000313" key="3">
    <source>
        <dbReference type="Proteomes" id="UP000000226"/>
    </source>
</evidence>
<organism evidence="2 3">
    <name type="scientific">Phaseolus vulgaris</name>
    <name type="common">Kidney bean</name>
    <name type="synonym">French bean</name>
    <dbReference type="NCBI Taxonomy" id="3885"/>
    <lineage>
        <taxon>Eukaryota</taxon>
        <taxon>Viridiplantae</taxon>
        <taxon>Streptophyta</taxon>
        <taxon>Embryophyta</taxon>
        <taxon>Tracheophyta</taxon>
        <taxon>Spermatophyta</taxon>
        <taxon>Magnoliopsida</taxon>
        <taxon>eudicotyledons</taxon>
        <taxon>Gunneridae</taxon>
        <taxon>Pentapetalae</taxon>
        <taxon>rosids</taxon>
        <taxon>fabids</taxon>
        <taxon>Fabales</taxon>
        <taxon>Fabaceae</taxon>
        <taxon>Papilionoideae</taxon>
        <taxon>50 kb inversion clade</taxon>
        <taxon>NPAAA clade</taxon>
        <taxon>indigoferoid/millettioid clade</taxon>
        <taxon>Phaseoleae</taxon>
        <taxon>Phaseolus</taxon>
    </lineage>
</organism>
<dbReference type="STRING" id="3885.V7B5B9"/>
<feature type="compositionally biased region" description="Basic residues" evidence="1">
    <location>
        <begin position="211"/>
        <end position="223"/>
    </location>
</feature>
<name>V7B5B9_PHAVU</name>
<proteinExistence type="predicted"/>
<protein>
    <recommendedName>
        <fullName evidence="4">LisH domain-containing protein</fullName>
    </recommendedName>
</protein>
<dbReference type="AlphaFoldDB" id="V7B5B9"/>
<reference evidence="3" key="1">
    <citation type="journal article" date="2014" name="Nat. Genet.">
        <title>A reference genome for common bean and genome-wide analysis of dual domestications.</title>
        <authorList>
            <person name="Schmutz J."/>
            <person name="McClean P.E."/>
            <person name="Mamidi S."/>
            <person name="Wu G.A."/>
            <person name="Cannon S.B."/>
            <person name="Grimwood J."/>
            <person name="Jenkins J."/>
            <person name="Shu S."/>
            <person name="Song Q."/>
            <person name="Chavarro C."/>
            <person name="Torres-Torres M."/>
            <person name="Geffroy V."/>
            <person name="Moghaddam S.M."/>
            <person name="Gao D."/>
            <person name="Abernathy B."/>
            <person name="Barry K."/>
            <person name="Blair M."/>
            <person name="Brick M.A."/>
            <person name="Chovatia M."/>
            <person name="Gepts P."/>
            <person name="Goodstein D.M."/>
            <person name="Gonzales M."/>
            <person name="Hellsten U."/>
            <person name="Hyten D.L."/>
            <person name="Jia G."/>
            <person name="Kelly J.D."/>
            <person name="Kudrna D."/>
            <person name="Lee R."/>
            <person name="Richard M.M."/>
            <person name="Miklas P.N."/>
            <person name="Osorno J.M."/>
            <person name="Rodrigues J."/>
            <person name="Thareau V."/>
            <person name="Urrea C.A."/>
            <person name="Wang M."/>
            <person name="Yu Y."/>
            <person name="Zhang M."/>
            <person name="Wing R.A."/>
            <person name="Cregan P.B."/>
            <person name="Rokhsar D.S."/>
            <person name="Jackson S.A."/>
        </authorList>
    </citation>
    <scope>NUCLEOTIDE SEQUENCE [LARGE SCALE GENOMIC DNA]</scope>
    <source>
        <strain evidence="3">cv. G19833</strain>
    </source>
</reference>
<dbReference type="EMBL" id="CM002295">
    <property type="protein sequence ID" value="ESW12068.1"/>
    <property type="molecule type" value="Genomic_DNA"/>
</dbReference>
<evidence type="ECO:0000256" key="1">
    <source>
        <dbReference type="SAM" id="MobiDB-lite"/>
    </source>
</evidence>
<dbReference type="OrthoDB" id="1429063at2759"/>
<dbReference type="PANTHER" id="PTHR35117">
    <property type="entry name" value="MYOSIN-M HEAVY PROTEIN"/>
    <property type="match status" value="1"/>
</dbReference>
<gene>
    <name evidence="2" type="ORF">PHAVU_008G081900g</name>
</gene>
<evidence type="ECO:0000313" key="2">
    <source>
        <dbReference type="EMBL" id="ESW12068.1"/>
    </source>
</evidence>